<protein>
    <submittedName>
        <fullName evidence="1">Uncharacterized protein</fullName>
    </submittedName>
</protein>
<dbReference type="Proteomes" id="UP000297595">
    <property type="component" value="Unassembled WGS sequence"/>
</dbReference>
<sequence length="76" mass="8654">MQQMKCVAVNVESHDSACPESCLDTAFLGTPNFRHIHRNSHSCTFVDLNQVSDTTLTISFLRELRTSCKASYKRQF</sequence>
<accession>A0A7C8PX69</accession>
<comment type="caution">
    <text evidence="1">The sequence shown here is derived from an EMBL/GenBank/DDBJ whole genome shotgun (WGS) entry which is preliminary data.</text>
</comment>
<dbReference type="EMBL" id="SOZJ01000003">
    <property type="protein sequence ID" value="TGJ69146.1"/>
    <property type="molecule type" value="Genomic_DNA"/>
</dbReference>
<reference evidence="1 2" key="1">
    <citation type="submission" date="2019-03" db="EMBL/GenBank/DDBJ databases">
        <title>Nematode-trapping fungi genome.</title>
        <authorList>
            <person name="Vidal-Diez De Ulzurrun G."/>
        </authorList>
    </citation>
    <scope>NUCLEOTIDE SEQUENCE [LARGE SCALE GENOMIC DNA]</scope>
    <source>
        <strain evidence="1 2">TWF154</strain>
    </source>
</reference>
<dbReference type="AlphaFoldDB" id="A0A7C8PX69"/>
<organism evidence="1 2">
    <name type="scientific">Orbilia oligospora</name>
    <name type="common">Nematode-trapping fungus</name>
    <name type="synonym">Arthrobotrys oligospora</name>
    <dbReference type="NCBI Taxonomy" id="2813651"/>
    <lineage>
        <taxon>Eukaryota</taxon>
        <taxon>Fungi</taxon>
        <taxon>Dikarya</taxon>
        <taxon>Ascomycota</taxon>
        <taxon>Pezizomycotina</taxon>
        <taxon>Orbiliomycetes</taxon>
        <taxon>Orbiliales</taxon>
        <taxon>Orbiliaceae</taxon>
        <taxon>Orbilia</taxon>
    </lineage>
</organism>
<evidence type="ECO:0000313" key="1">
    <source>
        <dbReference type="EMBL" id="TGJ69146.1"/>
    </source>
</evidence>
<name>A0A7C8PX69_ORBOL</name>
<evidence type="ECO:0000313" key="2">
    <source>
        <dbReference type="Proteomes" id="UP000297595"/>
    </source>
</evidence>
<proteinExistence type="predicted"/>
<gene>
    <name evidence="1" type="ORF">EYR41_005207</name>
</gene>